<dbReference type="OrthoDB" id="9783445at2"/>
<comment type="similarity">
    <text evidence="2">Belongs to the cytochrome c oxidase subunit 2 family.</text>
</comment>
<dbReference type="InterPro" id="IPR036257">
    <property type="entry name" value="Cyt_c_oxidase_su2_TM_sf"/>
</dbReference>
<dbReference type="EMBL" id="OBMI01000001">
    <property type="protein sequence ID" value="SOB80948.1"/>
    <property type="molecule type" value="Genomic_DNA"/>
</dbReference>
<dbReference type="Proteomes" id="UP000219494">
    <property type="component" value="Unassembled WGS sequence"/>
</dbReference>
<evidence type="ECO:0000256" key="16">
    <source>
        <dbReference type="SAM" id="Phobius"/>
    </source>
</evidence>
<evidence type="ECO:0000256" key="7">
    <source>
        <dbReference type="ARBA" id="ARBA00022729"/>
    </source>
</evidence>
<keyword evidence="11 16" id="KW-0472">Membrane</keyword>
<dbReference type="NCBIfam" id="TIGR01433">
    <property type="entry name" value="CyoA"/>
    <property type="match status" value="1"/>
</dbReference>
<dbReference type="GO" id="GO:0005507">
    <property type="term" value="F:copper ion binding"/>
    <property type="evidence" value="ECO:0007669"/>
    <property type="project" value="InterPro"/>
</dbReference>
<keyword evidence="12" id="KW-0564">Palmitate</keyword>
<keyword evidence="20" id="KW-1185">Reference proteome</keyword>
<comment type="subcellular location">
    <subcellularLocation>
        <location evidence="1">Cell membrane</location>
        <topology evidence="1">Multi-pass membrane protein</topology>
    </subcellularLocation>
</comment>
<evidence type="ECO:0000256" key="5">
    <source>
        <dbReference type="ARBA" id="ARBA00022660"/>
    </source>
</evidence>
<evidence type="ECO:0000256" key="4">
    <source>
        <dbReference type="ARBA" id="ARBA00022475"/>
    </source>
</evidence>
<dbReference type="Pfam" id="PF00116">
    <property type="entry name" value="COX2"/>
    <property type="match status" value="1"/>
</dbReference>
<feature type="domain" description="Cytochrome oxidase subunit II transmembrane region profile" evidence="18">
    <location>
        <begin position="25"/>
        <end position="122"/>
    </location>
</feature>
<dbReference type="InterPro" id="IPR006333">
    <property type="entry name" value="Cyt_o_ubiquinol_oxidase_su2"/>
</dbReference>
<keyword evidence="6 16" id="KW-0812">Transmembrane</keyword>
<evidence type="ECO:0000256" key="13">
    <source>
        <dbReference type="ARBA" id="ARBA00023288"/>
    </source>
</evidence>
<keyword evidence="5" id="KW-0679">Respiratory chain</keyword>
<dbReference type="GO" id="GO:0009486">
    <property type="term" value="F:cytochrome bo3 ubiquinol oxidase activity"/>
    <property type="evidence" value="ECO:0007669"/>
    <property type="project" value="InterPro"/>
</dbReference>
<evidence type="ECO:0000256" key="12">
    <source>
        <dbReference type="ARBA" id="ARBA00023139"/>
    </source>
</evidence>
<keyword evidence="13" id="KW-0449">Lipoprotein</keyword>
<dbReference type="InterPro" id="IPR010514">
    <property type="entry name" value="COX_ARM"/>
</dbReference>
<dbReference type="Gene3D" id="2.60.40.420">
    <property type="entry name" value="Cupredoxins - blue copper proteins"/>
    <property type="match status" value="1"/>
</dbReference>
<dbReference type="GO" id="GO:0005886">
    <property type="term" value="C:plasma membrane"/>
    <property type="evidence" value="ECO:0007669"/>
    <property type="project" value="UniProtKB-SubCell"/>
</dbReference>
<evidence type="ECO:0000256" key="6">
    <source>
        <dbReference type="ARBA" id="ARBA00022692"/>
    </source>
</evidence>
<evidence type="ECO:0000313" key="19">
    <source>
        <dbReference type="EMBL" id="SOB80948.1"/>
    </source>
</evidence>
<sequence>MRDHPTLVSFRRLAAPAALLLGAGLLAGCSGAVLDPAGDVARQQRDIIYISTALMLVIIVPVMALTAMFAWRYRRSNQDATYDPDFDHSTGLELVIWSAPLLIVIALGALTWWSTHLLDPYRPLGRVSAEKPIDPKARPLVVQVVALDWKWLFIYPEQGVASVNELALPVDRQVRFDLTSTNMMNTFYAPTLAGMIYVMPGMRSTMHAVLNRPGSYKGYSANYSGAGFSGMRFRLQGVDQAGFDGWVAKVKSAPRVLDSGTFLKLEQPSEKVPVTYFGRVAPALFDRAYQRCVKPGTTCMGEVMLRDQQAGGGGGGDPRLGTGMPAGRTSVPPPGQKPEGGLFKDDAGPTGTHNTVPKKKPSGSTAPSDSNNRDMSFLPSRPAAPVRAAV</sequence>
<dbReference type="PROSITE" id="PS51257">
    <property type="entry name" value="PROKAR_LIPOPROTEIN"/>
    <property type="match status" value="1"/>
</dbReference>
<dbReference type="InterPro" id="IPR011759">
    <property type="entry name" value="Cyt_c_oxidase_su2_TM_dom"/>
</dbReference>
<dbReference type="InterPro" id="IPR008972">
    <property type="entry name" value="Cupredoxin"/>
</dbReference>
<feature type="compositionally biased region" description="Low complexity" evidence="15">
    <location>
        <begin position="381"/>
        <end position="390"/>
    </location>
</feature>
<dbReference type="PANTHER" id="PTHR22888:SF18">
    <property type="entry name" value="CYTOCHROME BO(3) UBIQUINOL OXIDASE SUBUNIT 2"/>
    <property type="match status" value="1"/>
</dbReference>
<feature type="compositionally biased region" description="Polar residues" evidence="15">
    <location>
        <begin position="362"/>
        <end position="374"/>
    </location>
</feature>
<proteinExistence type="inferred from homology"/>
<dbReference type="PROSITE" id="PS50857">
    <property type="entry name" value="COX2_CUA"/>
    <property type="match status" value="1"/>
</dbReference>
<evidence type="ECO:0000259" key="18">
    <source>
        <dbReference type="PROSITE" id="PS50999"/>
    </source>
</evidence>
<feature type="domain" description="Cytochrome oxidase subunit II copper A binding" evidence="17">
    <location>
        <begin position="137"/>
        <end position="249"/>
    </location>
</feature>
<keyword evidence="4" id="KW-1003">Cell membrane</keyword>
<evidence type="ECO:0000256" key="10">
    <source>
        <dbReference type="ARBA" id="ARBA00023002"/>
    </source>
</evidence>
<protein>
    <recommendedName>
        <fullName evidence="14">Ubiquinol oxidase polypeptide II</fullName>
    </recommendedName>
</protein>
<name>A0A285QHG1_9SPHN</name>
<feature type="transmembrane region" description="Helical" evidence="16">
    <location>
        <begin position="47"/>
        <end position="71"/>
    </location>
</feature>
<dbReference type="InterPro" id="IPR034227">
    <property type="entry name" value="CuRO_UO_II"/>
</dbReference>
<dbReference type="CDD" id="cd04212">
    <property type="entry name" value="CuRO_UO_II"/>
    <property type="match status" value="1"/>
</dbReference>
<dbReference type="PROSITE" id="PS50999">
    <property type="entry name" value="COX2_TM"/>
    <property type="match status" value="1"/>
</dbReference>
<evidence type="ECO:0000313" key="20">
    <source>
        <dbReference type="Proteomes" id="UP000219494"/>
    </source>
</evidence>
<keyword evidence="3" id="KW-0813">Transport</keyword>
<reference evidence="19 20" key="1">
    <citation type="submission" date="2017-07" db="EMBL/GenBank/DDBJ databases">
        <authorList>
            <person name="Sun Z.S."/>
            <person name="Albrecht U."/>
            <person name="Echele G."/>
            <person name="Lee C.C."/>
        </authorList>
    </citation>
    <scope>NUCLEOTIDE SEQUENCE [LARGE SCALE GENOMIC DNA]</scope>
    <source>
        <strain evidence="19 20">CGMCC 1.12672</strain>
    </source>
</reference>
<dbReference type="AlphaFoldDB" id="A0A285QHG1"/>
<feature type="region of interest" description="Disordered" evidence="15">
    <location>
        <begin position="308"/>
        <end position="390"/>
    </location>
</feature>
<evidence type="ECO:0000256" key="8">
    <source>
        <dbReference type="ARBA" id="ARBA00022982"/>
    </source>
</evidence>
<accession>A0A285QHG1</accession>
<evidence type="ECO:0000256" key="14">
    <source>
        <dbReference type="ARBA" id="ARBA00030198"/>
    </source>
</evidence>
<dbReference type="GO" id="GO:0004129">
    <property type="term" value="F:cytochrome-c oxidase activity"/>
    <property type="evidence" value="ECO:0007669"/>
    <property type="project" value="InterPro"/>
</dbReference>
<keyword evidence="8" id="KW-0249">Electron transport</keyword>
<organism evidence="19 20">
    <name type="scientific">Sphingomonas guangdongensis</name>
    <dbReference type="NCBI Taxonomy" id="1141890"/>
    <lineage>
        <taxon>Bacteria</taxon>
        <taxon>Pseudomonadati</taxon>
        <taxon>Pseudomonadota</taxon>
        <taxon>Alphaproteobacteria</taxon>
        <taxon>Sphingomonadales</taxon>
        <taxon>Sphingomonadaceae</taxon>
        <taxon>Sphingomonas</taxon>
    </lineage>
</organism>
<evidence type="ECO:0000256" key="15">
    <source>
        <dbReference type="SAM" id="MobiDB-lite"/>
    </source>
</evidence>
<gene>
    <name evidence="19" type="ORF">SAMN06297144_1317</name>
</gene>
<evidence type="ECO:0000256" key="1">
    <source>
        <dbReference type="ARBA" id="ARBA00004651"/>
    </source>
</evidence>
<evidence type="ECO:0000256" key="9">
    <source>
        <dbReference type="ARBA" id="ARBA00022989"/>
    </source>
</evidence>
<keyword evidence="10" id="KW-0560">Oxidoreductase</keyword>
<dbReference type="RefSeq" id="WP_097063108.1">
    <property type="nucleotide sequence ID" value="NZ_OBMI01000001.1"/>
</dbReference>
<dbReference type="GO" id="GO:0016682">
    <property type="term" value="F:oxidoreductase activity, acting on diphenols and related substances as donors, oxygen as acceptor"/>
    <property type="evidence" value="ECO:0007669"/>
    <property type="project" value="InterPro"/>
</dbReference>
<evidence type="ECO:0000256" key="11">
    <source>
        <dbReference type="ARBA" id="ARBA00023136"/>
    </source>
</evidence>
<evidence type="ECO:0000256" key="3">
    <source>
        <dbReference type="ARBA" id="ARBA00022448"/>
    </source>
</evidence>
<feature type="transmembrane region" description="Helical" evidence="16">
    <location>
        <begin position="92"/>
        <end position="113"/>
    </location>
</feature>
<keyword evidence="7" id="KW-0732">Signal</keyword>
<evidence type="ECO:0000256" key="2">
    <source>
        <dbReference type="ARBA" id="ARBA00007866"/>
    </source>
</evidence>
<keyword evidence="9 16" id="KW-1133">Transmembrane helix</keyword>
<dbReference type="SUPFAM" id="SSF81464">
    <property type="entry name" value="Cytochrome c oxidase subunit II-like, transmembrane region"/>
    <property type="match status" value="1"/>
</dbReference>
<evidence type="ECO:0000259" key="17">
    <source>
        <dbReference type="PROSITE" id="PS50857"/>
    </source>
</evidence>
<dbReference type="Gene3D" id="1.10.287.90">
    <property type="match status" value="1"/>
</dbReference>
<dbReference type="SUPFAM" id="SSF49503">
    <property type="entry name" value="Cupredoxins"/>
    <property type="match status" value="1"/>
</dbReference>
<dbReference type="InterPro" id="IPR045187">
    <property type="entry name" value="CcO_II"/>
</dbReference>
<dbReference type="GO" id="GO:0042773">
    <property type="term" value="P:ATP synthesis coupled electron transport"/>
    <property type="evidence" value="ECO:0007669"/>
    <property type="project" value="TreeGrafter"/>
</dbReference>
<dbReference type="Pfam" id="PF06481">
    <property type="entry name" value="COX_ARM"/>
    <property type="match status" value="1"/>
</dbReference>
<dbReference type="PANTHER" id="PTHR22888">
    <property type="entry name" value="CYTOCHROME C OXIDASE, SUBUNIT II"/>
    <property type="match status" value="1"/>
</dbReference>
<dbReference type="InterPro" id="IPR002429">
    <property type="entry name" value="CcO_II-like_C"/>
</dbReference>